<reference evidence="2 3" key="1">
    <citation type="submission" date="2019-10" db="EMBL/GenBank/DDBJ databases">
        <authorList>
            <person name="Palmer J.M."/>
        </authorList>
    </citation>
    <scope>NUCLEOTIDE SEQUENCE [LARGE SCALE GENOMIC DNA]</scope>
    <source>
        <strain evidence="2 3">TWF694</strain>
    </source>
</reference>
<keyword evidence="3" id="KW-1185">Reference proteome</keyword>
<dbReference type="EMBL" id="JAVHJO010000015">
    <property type="protein sequence ID" value="KAK6527400.1"/>
    <property type="molecule type" value="Genomic_DNA"/>
</dbReference>
<gene>
    <name evidence="2" type="ORF">TWF694_004389</name>
</gene>
<evidence type="ECO:0000256" key="1">
    <source>
        <dbReference type="SAM" id="MobiDB-lite"/>
    </source>
</evidence>
<evidence type="ECO:0000313" key="2">
    <source>
        <dbReference type="EMBL" id="KAK6527400.1"/>
    </source>
</evidence>
<organism evidence="2 3">
    <name type="scientific">Orbilia ellipsospora</name>
    <dbReference type="NCBI Taxonomy" id="2528407"/>
    <lineage>
        <taxon>Eukaryota</taxon>
        <taxon>Fungi</taxon>
        <taxon>Dikarya</taxon>
        <taxon>Ascomycota</taxon>
        <taxon>Pezizomycotina</taxon>
        <taxon>Orbiliomycetes</taxon>
        <taxon>Orbiliales</taxon>
        <taxon>Orbiliaceae</taxon>
        <taxon>Orbilia</taxon>
    </lineage>
</organism>
<dbReference type="AlphaFoldDB" id="A0AAV9WVZ2"/>
<sequence length="82" mass="9166">MLPPCLPDLDPIKKRDTEVPMENRIKLAIQAYKRQHFQSIRAAATAHSVSHVTLAKRLNGNTGNRATTHHRQLAIPPGAEKH</sequence>
<name>A0AAV9WVZ2_9PEZI</name>
<protein>
    <recommendedName>
        <fullName evidence="4">HTH psq-type domain-containing protein</fullName>
    </recommendedName>
</protein>
<accession>A0AAV9WVZ2</accession>
<comment type="caution">
    <text evidence="2">The sequence shown here is derived from an EMBL/GenBank/DDBJ whole genome shotgun (WGS) entry which is preliminary data.</text>
</comment>
<feature type="region of interest" description="Disordered" evidence="1">
    <location>
        <begin position="58"/>
        <end position="82"/>
    </location>
</feature>
<evidence type="ECO:0000313" key="3">
    <source>
        <dbReference type="Proteomes" id="UP001365542"/>
    </source>
</evidence>
<dbReference type="Proteomes" id="UP001365542">
    <property type="component" value="Unassembled WGS sequence"/>
</dbReference>
<evidence type="ECO:0008006" key="4">
    <source>
        <dbReference type="Google" id="ProtNLM"/>
    </source>
</evidence>
<proteinExistence type="predicted"/>